<evidence type="ECO:0000256" key="1">
    <source>
        <dbReference type="SAM" id="MobiDB-lite"/>
    </source>
</evidence>
<proteinExistence type="predicted"/>
<dbReference type="EMBL" id="JACBZO010000001">
    <property type="protein sequence ID" value="NYI41413.1"/>
    <property type="molecule type" value="Genomic_DNA"/>
</dbReference>
<dbReference type="RefSeq" id="WP_179397814.1">
    <property type="nucleotide sequence ID" value="NZ_JACBZO010000001.1"/>
</dbReference>
<protein>
    <submittedName>
        <fullName evidence="2">Uncharacterized protein</fullName>
    </submittedName>
</protein>
<gene>
    <name evidence="2" type="ORF">BKA03_001532</name>
</gene>
<reference evidence="2 3" key="1">
    <citation type="submission" date="2020-07" db="EMBL/GenBank/DDBJ databases">
        <title>Sequencing the genomes of 1000 actinobacteria strains.</title>
        <authorList>
            <person name="Klenk H.-P."/>
        </authorList>
    </citation>
    <scope>NUCLEOTIDE SEQUENCE [LARGE SCALE GENOMIC DNA]</scope>
    <source>
        <strain evidence="2 3">DSM 19970</strain>
    </source>
</reference>
<keyword evidence="3" id="KW-1185">Reference proteome</keyword>
<comment type="caution">
    <text evidence="2">The sequence shown here is derived from an EMBL/GenBank/DDBJ whole genome shotgun (WGS) entry which is preliminary data.</text>
</comment>
<name>A0A7Z0CK06_9MICO</name>
<sequence>MDRTTKVLGQLGVAALVAGLTVLIIMLGGGVAQAAGSVRTMGYPCPPGAPDDSSLCSPAGWAIMADAISEGVGTFSSASVATSAAGTSVAAGGAAALSAADLAWTGVSAAAGGAIAVGMTKVAAGEFYAPKGSTSLVQTPGLPEGFGAPTSTGPFGWQQAYFSISNDLIVYGGYGGANVSAVGVMTLASTVDSGSDYIQGSTAADAYVYCQPVGGGALVQAGNVGEGGIGLGNRRWASNYVTTVNLSGVVDCPAGTGFDHLEFWGNVRRDTSPSSSVTVVIPWYPPGHVDWHPAQPDGLTGTLVTTADCVSAAGTRSFSTSVAAAGVGDGAPLEWPGVSCNAGETLGHFAVDWVTPSGTQSVYSYTAPGWVVTMPVEYPGCESGGCQVELWKVFSGSPSLYCGVAAVGCPEWVSDSAKASDYQCRFGGYDAPLGLCYGMFRDPGKVSPNTTVKVDPVTGVVTGTTDPIISTDPVAYVDTPVVTDPVPQPDPVPPVPGPVDTPDPVPSSDSTQCFPHGWGVFNPSEWVLQPVKCAFAWAFVPRPGVIQTITSSGIAAVSADPLLGAVLQVGVSLRSLPTVVAGGCTSEGVVFDTTGVPALGDFRAVIPCDPATVIPQWTIAYHLMELSMSVGTLLGVFYIVRPYFVSKASD</sequence>
<organism evidence="2 3">
    <name type="scientific">Demequina lutea</name>
    <dbReference type="NCBI Taxonomy" id="431489"/>
    <lineage>
        <taxon>Bacteria</taxon>
        <taxon>Bacillati</taxon>
        <taxon>Actinomycetota</taxon>
        <taxon>Actinomycetes</taxon>
        <taxon>Micrococcales</taxon>
        <taxon>Demequinaceae</taxon>
        <taxon>Demequina</taxon>
    </lineage>
</organism>
<evidence type="ECO:0000313" key="3">
    <source>
        <dbReference type="Proteomes" id="UP000547973"/>
    </source>
</evidence>
<feature type="compositionally biased region" description="Pro residues" evidence="1">
    <location>
        <begin position="486"/>
        <end position="505"/>
    </location>
</feature>
<feature type="region of interest" description="Disordered" evidence="1">
    <location>
        <begin position="483"/>
        <end position="509"/>
    </location>
</feature>
<dbReference type="Proteomes" id="UP000547973">
    <property type="component" value="Unassembled WGS sequence"/>
</dbReference>
<evidence type="ECO:0000313" key="2">
    <source>
        <dbReference type="EMBL" id="NYI41413.1"/>
    </source>
</evidence>
<accession>A0A7Z0CK06</accession>
<dbReference type="AlphaFoldDB" id="A0A7Z0CK06"/>